<keyword evidence="3" id="KW-0786">Thiamine pyrophosphate</keyword>
<dbReference type="AlphaFoldDB" id="D1Z009"/>
<dbReference type="eggNOG" id="arCOG01612">
    <property type="taxonomic scope" value="Archaea"/>
</dbReference>
<keyword evidence="8" id="KW-1185">Reference proteome</keyword>
<accession>D1Z009</accession>
<dbReference type="CDD" id="cd07034">
    <property type="entry name" value="TPP_PYR_PFOR_IOR-alpha_like"/>
    <property type="match status" value="1"/>
</dbReference>
<keyword evidence="1 4" id="KW-0479">Metal-binding</keyword>
<dbReference type="GO" id="GO:0051539">
    <property type="term" value="F:4 iron, 4 sulfur cluster binding"/>
    <property type="evidence" value="ECO:0007669"/>
    <property type="project" value="UniProtKB-UniRule"/>
</dbReference>
<dbReference type="InterPro" id="IPR012001">
    <property type="entry name" value="Thiamin_PyroP_enz_TPP-bd_dom"/>
</dbReference>
<dbReference type="GO" id="GO:0030976">
    <property type="term" value="F:thiamine pyrophosphate binding"/>
    <property type="evidence" value="ECO:0007669"/>
    <property type="project" value="InterPro"/>
</dbReference>
<keyword evidence="4" id="KW-0249">Electron transport</keyword>
<dbReference type="PANTHER" id="PTHR43710">
    <property type="entry name" value="2-HYDROXYACYL-COA LYASE"/>
    <property type="match status" value="1"/>
</dbReference>
<evidence type="ECO:0000259" key="5">
    <source>
        <dbReference type="Pfam" id="PF02775"/>
    </source>
</evidence>
<dbReference type="KEGG" id="mpd:MCP_1959"/>
<dbReference type="InterPro" id="IPR002880">
    <property type="entry name" value="Pyrv_Fd/Flavodoxin_OxRdtase_N"/>
</dbReference>
<evidence type="ECO:0000259" key="6">
    <source>
        <dbReference type="Pfam" id="PF02776"/>
    </source>
</evidence>
<evidence type="ECO:0000313" key="7">
    <source>
        <dbReference type="EMBL" id="BAI62031.1"/>
    </source>
</evidence>
<reference evidence="7 8" key="2">
    <citation type="journal article" date="2008" name="Int. J. Syst. Evol. Microbiol.">
        <title>Methanocella paludicola gen. nov., sp. nov., a methane-producing archaeon, the first isolate of the lineage 'Rice Cluster I', and proposal of the new archaeal order Methanocellales ord. nov.</title>
        <authorList>
            <person name="Sakai S."/>
            <person name="Imachi H."/>
            <person name="Hanada S."/>
            <person name="Ohashi A."/>
            <person name="Harada H."/>
            <person name="Kamagata Y."/>
        </authorList>
    </citation>
    <scope>NUCLEOTIDE SEQUENCE [LARGE SCALE GENOMIC DNA]</scope>
    <source>
        <strain evidence="8">DSM 17711 / JCM 13418 / NBRC 101707 / SANAE</strain>
    </source>
</reference>
<feature type="domain" description="Thiamine pyrophosphate enzyme TPP-binding" evidence="5">
    <location>
        <begin position="369"/>
        <end position="451"/>
    </location>
</feature>
<dbReference type="InterPro" id="IPR029061">
    <property type="entry name" value="THDP-binding"/>
</dbReference>
<dbReference type="EMBL" id="AP011532">
    <property type="protein sequence ID" value="BAI62031.1"/>
    <property type="molecule type" value="Genomic_DNA"/>
</dbReference>
<comment type="cofactor">
    <cofactor evidence="4">
        <name>[4Fe-4S] cluster</name>
        <dbReference type="ChEBI" id="CHEBI:49883"/>
    </cofactor>
    <text evidence="4">Binds 2 [4Fe-4S] clusters. In this family the first cluster has a non-standard and varying [4Fe-4S] binding motif CX(2)CX(2)CX(4-5)CP.</text>
</comment>
<organism evidence="7 8">
    <name type="scientific">Methanocella paludicola (strain DSM 17711 / JCM 13418 / NBRC 101707 / SANAE)</name>
    <dbReference type="NCBI Taxonomy" id="304371"/>
    <lineage>
        <taxon>Archaea</taxon>
        <taxon>Methanobacteriati</taxon>
        <taxon>Methanobacteriota</taxon>
        <taxon>Stenosarchaea group</taxon>
        <taxon>Methanomicrobia</taxon>
        <taxon>Methanocellales</taxon>
        <taxon>Methanocellaceae</taxon>
        <taxon>Methanocella</taxon>
    </lineage>
</organism>
<dbReference type="Gene3D" id="3.40.50.970">
    <property type="match status" value="1"/>
</dbReference>
<dbReference type="InParanoid" id="D1Z009"/>
<feature type="domain" description="Thiamine pyrophosphate enzyme N-terminal TPP-binding" evidence="6">
    <location>
        <begin position="14"/>
        <end position="109"/>
    </location>
</feature>
<protein>
    <recommendedName>
        <fullName evidence="4">Indolepyruvate oxidoreductase subunit IorA</fullName>
        <shortName evidence="4">IOR</shortName>
        <ecNumber evidence="4">1.2.7.8</ecNumber>
    </recommendedName>
    <alternativeName>
        <fullName evidence="4">Indolepyruvate ferredoxin oxidoreductase subunit alpha</fullName>
    </alternativeName>
</protein>
<evidence type="ECO:0000256" key="2">
    <source>
        <dbReference type="ARBA" id="ARBA00023002"/>
    </source>
</evidence>
<dbReference type="GO" id="GO:0043805">
    <property type="term" value="F:indolepyruvate ferredoxin oxidoreductase activity"/>
    <property type="evidence" value="ECO:0007669"/>
    <property type="project" value="UniProtKB-UniRule"/>
</dbReference>
<keyword evidence="4" id="KW-0408">Iron</keyword>
<dbReference type="EC" id="1.2.7.8" evidence="4"/>
<reference evidence="8" key="3">
    <citation type="journal article" date="2011" name="PLoS ONE">
        <title>Genome sequence of a mesophilic hydrogenotrophic methanogen Methanocella paludicola, the first cultivated representative of the order Methanocellales.</title>
        <authorList>
            <person name="Sakai S."/>
            <person name="Takaki Y."/>
            <person name="Shimamura S."/>
            <person name="Sekine M."/>
            <person name="Tajima T."/>
            <person name="Kosugi H."/>
            <person name="Ichikawa N."/>
            <person name="Tasumi E."/>
            <person name="Hiraki A.T."/>
            <person name="Shimizu A."/>
            <person name="Kato Y."/>
            <person name="Nishiko R."/>
            <person name="Mori K."/>
            <person name="Fujita N."/>
            <person name="Imachi H."/>
            <person name="Takai K."/>
        </authorList>
    </citation>
    <scope>NUCLEOTIDE SEQUENCE [LARGE SCALE GENOMIC DNA]</scope>
    <source>
        <strain evidence="8">DSM 17711 / JCM 13418 / NBRC 101707 / SANAE</strain>
    </source>
</reference>
<dbReference type="Proteomes" id="UP000001882">
    <property type="component" value="Chromosome"/>
</dbReference>
<dbReference type="InterPro" id="IPR011766">
    <property type="entry name" value="TPP_enzyme_TPP-bd"/>
</dbReference>
<comment type="function">
    <text evidence="4">Catalyzes the ferredoxin-dependent oxidative decarboxylation of arylpyruvates.</text>
</comment>
<dbReference type="RefSeq" id="WP_012900705.1">
    <property type="nucleotide sequence ID" value="NC_013665.1"/>
</dbReference>
<dbReference type="Pfam" id="PF02775">
    <property type="entry name" value="TPP_enzyme_C"/>
    <property type="match status" value="1"/>
</dbReference>
<dbReference type="InterPro" id="IPR045025">
    <property type="entry name" value="HACL1-like"/>
</dbReference>
<evidence type="ECO:0000256" key="1">
    <source>
        <dbReference type="ARBA" id="ARBA00022723"/>
    </source>
</evidence>
<evidence type="ECO:0000256" key="4">
    <source>
        <dbReference type="PIRNR" id="PIRNR006439"/>
    </source>
</evidence>
<comment type="catalytic activity">
    <reaction evidence="4">
        <text>indole-3-pyruvate + 2 oxidized [2Fe-2S]-[ferredoxin] + CoA = (indol-3-yl)acetyl-CoA + 2 reduced [2Fe-2S]-[ferredoxin] + CO2 + H(+)</text>
        <dbReference type="Rhea" id="RHEA:12645"/>
        <dbReference type="Rhea" id="RHEA-COMP:10000"/>
        <dbReference type="Rhea" id="RHEA-COMP:10001"/>
        <dbReference type="ChEBI" id="CHEBI:15378"/>
        <dbReference type="ChEBI" id="CHEBI:16526"/>
        <dbReference type="ChEBI" id="CHEBI:17640"/>
        <dbReference type="ChEBI" id="CHEBI:33737"/>
        <dbReference type="ChEBI" id="CHEBI:33738"/>
        <dbReference type="ChEBI" id="CHEBI:57271"/>
        <dbReference type="ChEBI" id="CHEBI:57287"/>
        <dbReference type="EC" id="1.2.7.8"/>
    </reaction>
</comment>
<dbReference type="GO" id="GO:0046872">
    <property type="term" value="F:metal ion binding"/>
    <property type="evidence" value="ECO:0007669"/>
    <property type="project" value="UniProtKB-UniRule"/>
</dbReference>
<gene>
    <name evidence="7" type="ordered locus">MCP_1959</name>
</gene>
<sequence>MLRPDVELKNIAGVDAAYMALKDAGVRMVRGVPGYPINDLFTRFQKDEGLNAEWVFNEKIAYEMAVGASACGDRAVVVCKHVGVNILADPMIISVSHSIGSGIVVIAGDDVGAFMSSDEQDSRWYGKLAEIPVFDPSTPAEVYDSILGGLGLSERISAPVLVRVVDVVLREQGDISRKVLPVRHKKLDRSIWDYTMFGKHQKYLLEGWSQAAEESERSPMNRSSKKGAIGIISSGYVSNIAAGIAEEKGLSHLALGFVNPLPRGLVDDFLFGLDHVLVCEEVSPFLEEQVHMPKVRGRLTGHLPRAGPLDEESVRNALDNISMQGGIRDVELETLAGRGYAIGKCDECPYTPVYDAIKMLNVPVAGDAGCSIQAANPPYSMLIVAMALGSAPSVACGFNEKGIAMMGDYALLHTGLPALLNAKYSGKEAVVVLFANREAAMTGGQTLPDVTGLVKDIFKEDCVISDSGDLSTDKVYGDLKKLLEAKGLKIYVVTGSCPAGRKHKNMLA</sequence>
<dbReference type="GO" id="GO:0044272">
    <property type="term" value="P:sulfur compound biosynthetic process"/>
    <property type="evidence" value="ECO:0007669"/>
    <property type="project" value="UniProtKB-ARBA"/>
</dbReference>
<dbReference type="PANTHER" id="PTHR43710:SF6">
    <property type="entry name" value="INDOLEPYRUVATE OXIDOREDUCTASE SUBUNIT IORA"/>
    <property type="match status" value="1"/>
</dbReference>
<keyword evidence="2 4" id="KW-0560">Oxidoreductase</keyword>
<keyword evidence="4" id="KW-0004">4Fe-4S</keyword>
<comment type="subunit">
    <text evidence="4">Heterodimer of the IorA and IorB subunits.</text>
</comment>
<dbReference type="InterPro" id="IPR017721">
    <property type="entry name" value="IorA"/>
</dbReference>
<keyword evidence="4" id="KW-0411">Iron-sulfur</keyword>
<dbReference type="Pfam" id="PF02776">
    <property type="entry name" value="TPP_enzyme_N"/>
    <property type="match status" value="1"/>
</dbReference>
<dbReference type="OrthoDB" id="116011at2157"/>
<reference evidence="7 8" key="1">
    <citation type="journal article" date="2007" name="Appl. Environ. Microbiol.">
        <title>Isolation of key methanogens for global methane emission from rice paddy fields: a novel isolate affiliated with the clone cluster rice cluster I.</title>
        <authorList>
            <person name="Sakai S."/>
            <person name="Imachi H."/>
            <person name="Sekiguchi Y."/>
            <person name="Ohashi A."/>
            <person name="Harada H."/>
            <person name="Kamagata Y."/>
        </authorList>
    </citation>
    <scope>NUCLEOTIDE SEQUENCE [LARGE SCALE GENOMIC DNA]</scope>
    <source>
        <strain evidence="8">DSM 17711 / JCM 13418 / NBRC 101707 / SANAE</strain>
    </source>
</reference>
<evidence type="ECO:0000256" key="3">
    <source>
        <dbReference type="ARBA" id="ARBA00023052"/>
    </source>
</evidence>
<dbReference type="STRING" id="304371.MCP_1959"/>
<evidence type="ECO:0000313" key="8">
    <source>
        <dbReference type="Proteomes" id="UP000001882"/>
    </source>
</evidence>
<dbReference type="PIRSF" id="PIRSF006439">
    <property type="entry name" value="Indolepyruvate_ferr_oxidored"/>
    <property type="match status" value="1"/>
</dbReference>
<proteinExistence type="predicted"/>
<dbReference type="SUPFAM" id="SSF52518">
    <property type="entry name" value="Thiamin diphosphate-binding fold (THDP-binding)"/>
    <property type="match status" value="2"/>
</dbReference>
<keyword evidence="4" id="KW-0813">Transport</keyword>
<name>D1Z009_METPS</name>
<dbReference type="GeneID" id="8681827"/>
<dbReference type="GO" id="GO:0006082">
    <property type="term" value="P:organic acid metabolic process"/>
    <property type="evidence" value="ECO:0007669"/>
    <property type="project" value="UniProtKB-ARBA"/>
</dbReference>